<sequence length="53" mass="5872">MASSCNVIMDPDKAFRSSTALGHQHGFRLQPRQKKTAWPKVVTLVTNINTDSS</sequence>
<proteinExistence type="predicted"/>
<dbReference type="AlphaFoldDB" id="G3IBR1"/>
<organism evidence="1 2">
    <name type="scientific">Cricetulus griseus</name>
    <name type="common">Chinese hamster</name>
    <name type="synonym">Cricetulus barabensis griseus</name>
    <dbReference type="NCBI Taxonomy" id="10029"/>
    <lineage>
        <taxon>Eukaryota</taxon>
        <taxon>Metazoa</taxon>
        <taxon>Chordata</taxon>
        <taxon>Craniata</taxon>
        <taxon>Vertebrata</taxon>
        <taxon>Euteleostomi</taxon>
        <taxon>Mammalia</taxon>
        <taxon>Eutheria</taxon>
        <taxon>Euarchontoglires</taxon>
        <taxon>Glires</taxon>
        <taxon>Rodentia</taxon>
        <taxon>Myomorpha</taxon>
        <taxon>Muroidea</taxon>
        <taxon>Cricetidae</taxon>
        <taxon>Cricetinae</taxon>
        <taxon>Cricetulus</taxon>
    </lineage>
</organism>
<dbReference type="Proteomes" id="UP000001075">
    <property type="component" value="Unassembled WGS sequence"/>
</dbReference>
<gene>
    <name evidence="1" type="ORF">I79_021092</name>
</gene>
<dbReference type="EMBL" id="JH001847">
    <property type="protein sequence ID" value="EGW00313.1"/>
    <property type="molecule type" value="Genomic_DNA"/>
</dbReference>
<protein>
    <submittedName>
        <fullName evidence="1">Uncharacterized protein</fullName>
    </submittedName>
</protein>
<evidence type="ECO:0000313" key="1">
    <source>
        <dbReference type="EMBL" id="EGW00313.1"/>
    </source>
</evidence>
<evidence type="ECO:0000313" key="2">
    <source>
        <dbReference type="Proteomes" id="UP000001075"/>
    </source>
</evidence>
<reference evidence="2" key="1">
    <citation type="journal article" date="2011" name="Nat. Biotechnol.">
        <title>The genomic sequence of the Chinese hamster ovary (CHO)-K1 cell line.</title>
        <authorList>
            <person name="Xu X."/>
            <person name="Nagarajan H."/>
            <person name="Lewis N.E."/>
            <person name="Pan S."/>
            <person name="Cai Z."/>
            <person name="Liu X."/>
            <person name="Chen W."/>
            <person name="Xie M."/>
            <person name="Wang W."/>
            <person name="Hammond S."/>
            <person name="Andersen M.R."/>
            <person name="Neff N."/>
            <person name="Passarelli B."/>
            <person name="Koh W."/>
            <person name="Fan H.C."/>
            <person name="Wang J."/>
            <person name="Gui Y."/>
            <person name="Lee K.H."/>
            <person name="Betenbaugh M.J."/>
            <person name="Quake S.R."/>
            <person name="Famili I."/>
            <person name="Palsson B.O."/>
            <person name="Wang J."/>
        </authorList>
    </citation>
    <scope>NUCLEOTIDE SEQUENCE [LARGE SCALE GENOMIC DNA]</scope>
    <source>
        <strain evidence="2">CHO K1 cell line</strain>
    </source>
</reference>
<name>G3IBR1_CRIGR</name>
<accession>G3IBR1</accession>
<dbReference type="InParanoid" id="G3IBR1"/>